<organism evidence="2 3">
    <name type="scientific">Roseiconus nitratireducens</name>
    <dbReference type="NCBI Taxonomy" id="2605748"/>
    <lineage>
        <taxon>Bacteria</taxon>
        <taxon>Pseudomonadati</taxon>
        <taxon>Planctomycetota</taxon>
        <taxon>Planctomycetia</taxon>
        <taxon>Pirellulales</taxon>
        <taxon>Pirellulaceae</taxon>
        <taxon>Roseiconus</taxon>
    </lineage>
</organism>
<dbReference type="Pfam" id="PF04832">
    <property type="entry name" value="SOUL"/>
    <property type="match status" value="1"/>
</dbReference>
<dbReference type="PANTHER" id="PTHR11220">
    <property type="entry name" value="HEME-BINDING PROTEIN-RELATED"/>
    <property type="match status" value="1"/>
</dbReference>
<accession>A0A5M6D0T5</accession>
<dbReference type="Gene3D" id="3.20.80.10">
    <property type="entry name" value="Regulatory factor, effector binding domain"/>
    <property type="match status" value="1"/>
</dbReference>
<proteinExistence type="predicted"/>
<feature type="region of interest" description="Disordered" evidence="1">
    <location>
        <begin position="164"/>
        <end position="184"/>
    </location>
</feature>
<dbReference type="InterPro" id="IPR006917">
    <property type="entry name" value="SOUL_heme-bd"/>
</dbReference>
<reference evidence="2 3" key="1">
    <citation type="submission" date="2019-08" db="EMBL/GenBank/DDBJ databases">
        <authorList>
            <person name="Dhanesh K."/>
            <person name="Kumar G."/>
            <person name="Sasikala C."/>
            <person name="Venkata Ramana C."/>
        </authorList>
    </citation>
    <scope>NUCLEOTIDE SEQUENCE [LARGE SCALE GENOMIC DNA]</scope>
    <source>
        <strain evidence="2 3">JC645</strain>
    </source>
</reference>
<name>A0A5M6D0T5_9BACT</name>
<dbReference type="Proteomes" id="UP000324479">
    <property type="component" value="Unassembled WGS sequence"/>
</dbReference>
<comment type="caution">
    <text evidence="2">The sequence shown here is derived from an EMBL/GenBank/DDBJ whole genome shotgun (WGS) entry which is preliminary data.</text>
</comment>
<keyword evidence="3" id="KW-1185">Reference proteome</keyword>
<dbReference type="AlphaFoldDB" id="A0A5M6D0T5"/>
<protein>
    <submittedName>
        <fullName evidence="2">Heme-binding protein</fullName>
    </submittedName>
</protein>
<sequence length="208" mass="22765">MNMRTICLVASVGMILVGLTAWTLAERTGYETAEYEVIEADGSFEIREYPDLTLAATNAKPDAEGRDGSFMRLFGYISGENQANQKIEMTTPVFMEPAGDPSAASMGFVMPKDVAESGAPDPSGTNVEIRTRKGGRFAVIRFSGQLDSKLAEEQETKLREWMQSRGLEGEATAETAGYDPPFKPAALRRNEVLIRLKARGEPSESEDQ</sequence>
<dbReference type="RefSeq" id="WP_150079412.1">
    <property type="nucleotide sequence ID" value="NZ_VWOX01000021.1"/>
</dbReference>
<dbReference type="InterPro" id="IPR011256">
    <property type="entry name" value="Reg_factor_effector_dom_sf"/>
</dbReference>
<dbReference type="EMBL" id="VWOX01000021">
    <property type="protein sequence ID" value="KAA5539219.1"/>
    <property type="molecule type" value="Genomic_DNA"/>
</dbReference>
<evidence type="ECO:0000313" key="3">
    <source>
        <dbReference type="Proteomes" id="UP000324479"/>
    </source>
</evidence>
<evidence type="ECO:0000313" key="2">
    <source>
        <dbReference type="EMBL" id="KAA5539219.1"/>
    </source>
</evidence>
<gene>
    <name evidence="2" type="ORF">FYK55_25215</name>
</gene>
<evidence type="ECO:0000256" key="1">
    <source>
        <dbReference type="SAM" id="MobiDB-lite"/>
    </source>
</evidence>
<dbReference type="SUPFAM" id="SSF55136">
    <property type="entry name" value="Probable bacterial effector-binding domain"/>
    <property type="match status" value="1"/>
</dbReference>
<dbReference type="FunFam" id="3.20.80.10:FF:000008">
    <property type="entry name" value="SOUL heme-binding protein"/>
    <property type="match status" value="1"/>
</dbReference>
<dbReference type="PANTHER" id="PTHR11220:SF1">
    <property type="entry name" value="HEME-BINDING PROTEIN 2"/>
    <property type="match status" value="1"/>
</dbReference>